<dbReference type="EMBL" id="LNRQ01000003">
    <property type="protein sequence ID" value="KZN03907.1"/>
    <property type="molecule type" value="Genomic_DNA"/>
</dbReference>
<keyword evidence="2" id="KW-1133">Transmembrane helix</keyword>
<dbReference type="InterPro" id="IPR002110">
    <property type="entry name" value="Ankyrin_rpt"/>
</dbReference>
<accession>A0A161Y3V6</accession>
<reference evidence="4" key="1">
    <citation type="journal article" date="2016" name="Nat. Genet.">
        <title>A high-quality carrot genome assembly provides new insights into carotenoid accumulation and asterid genome evolution.</title>
        <authorList>
            <person name="Iorizzo M."/>
            <person name="Ellison S."/>
            <person name="Senalik D."/>
            <person name="Zeng P."/>
            <person name="Satapoomin P."/>
            <person name="Huang J."/>
            <person name="Bowman M."/>
            <person name="Iovene M."/>
            <person name="Sanseverino W."/>
            <person name="Cavagnaro P."/>
            <person name="Yildiz M."/>
            <person name="Macko-Podgorni A."/>
            <person name="Moranska E."/>
            <person name="Grzebelus E."/>
            <person name="Grzebelus D."/>
            <person name="Ashrafi H."/>
            <person name="Zheng Z."/>
            <person name="Cheng S."/>
            <person name="Spooner D."/>
            <person name="Van Deynze A."/>
            <person name="Simon P."/>
        </authorList>
    </citation>
    <scope>NUCLEOTIDE SEQUENCE [LARGE SCALE GENOMIC DNA]</scope>
    <source>
        <tissue evidence="4">Leaf</tissue>
    </source>
</reference>
<dbReference type="Pfam" id="PF12796">
    <property type="entry name" value="Ank_2"/>
    <property type="match status" value="1"/>
</dbReference>
<proteinExistence type="predicted"/>
<dbReference type="InterPro" id="IPR036770">
    <property type="entry name" value="Ankyrin_rpt-contain_sf"/>
</dbReference>
<name>A0A161Y3V6_DAUCS</name>
<dbReference type="AlphaFoldDB" id="A0A161Y3V6"/>
<dbReference type="GO" id="GO:0016020">
    <property type="term" value="C:membrane"/>
    <property type="evidence" value="ECO:0007669"/>
    <property type="project" value="TreeGrafter"/>
</dbReference>
<dbReference type="Gene3D" id="1.25.40.20">
    <property type="entry name" value="Ankyrin repeat-containing domain"/>
    <property type="match status" value="2"/>
</dbReference>
<keyword evidence="2" id="KW-0472">Membrane</keyword>
<organism evidence="4">
    <name type="scientific">Daucus carota subsp. sativus</name>
    <name type="common">Carrot</name>
    <dbReference type="NCBI Taxonomy" id="79200"/>
    <lineage>
        <taxon>Eukaryota</taxon>
        <taxon>Viridiplantae</taxon>
        <taxon>Streptophyta</taxon>
        <taxon>Embryophyta</taxon>
        <taxon>Tracheophyta</taxon>
        <taxon>Spermatophyta</taxon>
        <taxon>Magnoliopsida</taxon>
        <taxon>eudicotyledons</taxon>
        <taxon>Gunneridae</taxon>
        <taxon>Pentapetalae</taxon>
        <taxon>asterids</taxon>
        <taxon>campanulids</taxon>
        <taxon>Apiales</taxon>
        <taxon>Apiaceae</taxon>
        <taxon>Apioideae</taxon>
        <taxon>Scandiceae</taxon>
        <taxon>Daucinae</taxon>
        <taxon>Daucus</taxon>
        <taxon>Daucus sect. Daucus</taxon>
    </lineage>
</organism>
<sequence length="576" mass="64988">MTATLRRSKPAKKSPATKNAPPPLHHSIQITQPTHPPRAHAKNQRAALNRPSSFYLSDERKEDYMKICVPLQIAALRGDWHAAERILRKYPEVVNMSITHREDTILHIVSSTKHTHFAKKLVNKMQVEDLKLLNKEGLTALLIAVSSTDKMVDVLLKRNKELLKIRRGGSLPLMRAVWSGNKDVVEYVYSKTDIAGENWGLRDKERMLDYCIAVGLFDIAFNIINICKKDGTLMVIGAEVLRYLACKPAALDQNIPPFIRKLVNTRVEIVRYIWGEIVKQKHDDILKIITAGGSKKKKAEAGDNNYTIFHVAVINRQENVYKLLYELGAKKMRTLDKDGNNILHLAAIKPPQSRLNNVSGAALQMQRELLWFKEVSTRVHVIDRRQLNKEGKTPQVLFTEQHADMVEKGEIWMKHTAAQCMVVATLIATIMFAAAFTLPGGNNGDNGHPIFRKKTIFIIFVVADATSLCASSASILMFLAILTARYTENDFLVSLPWKLMAGFSTLFISIATMMVAFSASFFILYAESLKWIPILVATFAAAPVISFAMLQYRLLLDVIKSALMSRHLFRSNKRMI</sequence>
<feature type="region of interest" description="Disordered" evidence="1">
    <location>
        <begin position="1"/>
        <end position="47"/>
    </location>
</feature>
<dbReference type="Pfam" id="PF13962">
    <property type="entry name" value="PGG"/>
    <property type="match status" value="1"/>
</dbReference>
<keyword evidence="2" id="KW-0812">Transmembrane</keyword>
<dbReference type="PANTHER" id="PTHR24177:SF365">
    <property type="entry name" value="ANKYRIN REPEAT-CONTAINING PROTEIN NPR4-LIKE ISOFORM X1"/>
    <property type="match status" value="1"/>
</dbReference>
<evidence type="ECO:0000259" key="3">
    <source>
        <dbReference type="Pfam" id="PF13962"/>
    </source>
</evidence>
<feature type="domain" description="PGG" evidence="3">
    <location>
        <begin position="412"/>
        <end position="523"/>
    </location>
</feature>
<dbReference type="SUPFAM" id="SSF48403">
    <property type="entry name" value="Ankyrin repeat"/>
    <property type="match status" value="1"/>
</dbReference>
<dbReference type="OMA" id="MSLEISW"/>
<feature type="transmembrane region" description="Helical" evidence="2">
    <location>
        <begin position="503"/>
        <end position="525"/>
    </location>
</feature>
<feature type="compositionally biased region" description="Basic residues" evidence="1">
    <location>
        <begin position="1"/>
        <end position="12"/>
    </location>
</feature>
<dbReference type="SMART" id="SM00248">
    <property type="entry name" value="ANK"/>
    <property type="match status" value="5"/>
</dbReference>
<comment type="caution">
    <text evidence="4">The sequence shown here is derived from an EMBL/GenBank/DDBJ whole genome shotgun (WGS) entry which is preliminary data.</text>
</comment>
<dbReference type="Gramene" id="KZN03907">
    <property type="protein sequence ID" value="KZN03907"/>
    <property type="gene ID" value="DCAR_012663"/>
</dbReference>
<dbReference type="PANTHER" id="PTHR24177">
    <property type="entry name" value="CASKIN"/>
    <property type="match status" value="1"/>
</dbReference>
<protein>
    <recommendedName>
        <fullName evidence="3">PGG domain-containing protein</fullName>
    </recommendedName>
</protein>
<gene>
    <name evidence="4" type="ORF">DCAR_012663</name>
</gene>
<feature type="transmembrane region" description="Helical" evidence="2">
    <location>
        <begin position="417"/>
        <end position="436"/>
    </location>
</feature>
<evidence type="ECO:0000256" key="1">
    <source>
        <dbReference type="SAM" id="MobiDB-lite"/>
    </source>
</evidence>
<dbReference type="InterPro" id="IPR026961">
    <property type="entry name" value="PGG_dom"/>
</dbReference>
<dbReference type="STRING" id="79200.A0A161Y3V6"/>
<feature type="transmembrane region" description="Helical" evidence="2">
    <location>
        <begin position="456"/>
        <end position="482"/>
    </location>
</feature>
<evidence type="ECO:0000256" key="2">
    <source>
        <dbReference type="SAM" id="Phobius"/>
    </source>
</evidence>
<feature type="transmembrane region" description="Helical" evidence="2">
    <location>
        <begin position="531"/>
        <end position="556"/>
    </location>
</feature>
<evidence type="ECO:0000313" key="4">
    <source>
        <dbReference type="EMBL" id="KZN03907.1"/>
    </source>
</evidence>